<name>A0A5P1F3U8_ASPOF</name>
<proteinExistence type="predicted"/>
<gene>
    <name evidence="1" type="ORF">A4U43_C04F23820</name>
</gene>
<organism evidence="1 2">
    <name type="scientific">Asparagus officinalis</name>
    <name type="common">Garden asparagus</name>
    <dbReference type="NCBI Taxonomy" id="4686"/>
    <lineage>
        <taxon>Eukaryota</taxon>
        <taxon>Viridiplantae</taxon>
        <taxon>Streptophyta</taxon>
        <taxon>Embryophyta</taxon>
        <taxon>Tracheophyta</taxon>
        <taxon>Spermatophyta</taxon>
        <taxon>Magnoliopsida</taxon>
        <taxon>Liliopsida</taxon>
        <taxon>Asparagales</taxon>
        <taxon>Asparagaceae</taxon>
        <taxon>Asparagoideae</taxon>
        <taxon>Asparagus</taxon>
    </lineage>
</organism>
<dbReference type="AlphaFoldDB" id="A0A5P1F3U8"/>
<accession>A0A5P1F3U8</accession>
<sequence>MPERHPLVHHKSEAAGSDFQCIIDHSRIGELTDKVNKALCSSSPPGSVALFICSLLAIAAGEWTGLQHSVLTSCRSNEEPVTPSDRRKRVPLLPKGFEQTVNFFLCENNNYLLESMMYIGDHRQKQGEILSVSDVNRRKKHFYWQGISRLVRHHTFLQPECKITGQQSHWMNWLQRMP</sequence>
<dbReference type="Proteomes" id="UP000243459">
    <property type="component" value="Chromosome 4"/>
</dbReference>
<evidence type="ECO:0000313" key="1">
    <source>
        <dbReference type="EMBL" id="ONK72842.1"/>
    </source>
</evidence>
<reference evidence="2" key="1">
    <citation type="journal article" date="2017" name="Nat. Commun.">
        <title>The asparagus genome sheds light on the origin and evolution of a young Y chromosome.</title>
        <authorList>
            <person name="Harkess A."/>
            <person name="Zhou J."/>
            <person name="Xu C."/>
            <person name="Bowers J.E."/>
            <person name="Van der Hulst R."/>
            <person name="Ayyampalayam S."/>
            <person name="Mercati F."/>
            <person name="Riccardi P."/>
            <person name="McKain M.R."/>
            <person name="Kakrana A."/>
            <person name="Tang H."/>
            <person name="Ray J."/>
            <person name="Groenendijk J."/>
            <person name="Arikit S."/>
            <person name="Mathioni S.M."/>
            <person name="Nakano M."/>
            <person name="Shan H."/>
            <person name="Telgmann-Rauber A."/>
            <person name="Kanno A."/>
            <person name="Yue Z."/>
            <person name="Chen H."/>
            <person name="Li W."/>
            <person name="Chen Y."/>
            <person name="Xu X."/>
            <person name="Zhang Y."/>
            <person name="Luo S."/>
            <person name="Chen H."/>
            <person name="Gao J."/>
            <person name="Mao Z."/>
            <person name="Pires J.C."/>
            <person name="Luo M."/>
            <person name="Kudrna D."/>
            <person name="Wing R.A."/>
            <person name="Meyers B.C."/>
            <person name="Yi K."/>
            <person name="Kong H."/>
            <person name="Lavrijsen P."/>
            <person name="Sunseri F."/>
            <person name="Falavigna A."/>
            <person name="Ye Y."/>
            <person name="Leebens-Mack J.H."/>
            <person name="Chen G."/>
        </authorList>
    </citation>
    <scope>NUCLEOTIDE SEQUENCE [LARGE SCALE GENOMIC DNA]</scope>
    <source>
        <strain evidence="2">cv. DH0086</strain>
    </source>
</reference>
<protein>
    <submittedName>
        <fullName evidence="1">Uncharacterized protein</fullName>
    </submittedName>
</protein>
<keyword evidence="2" id="KW-1185">Reference proteome</keyword>
<evidence type="ECO:0000313" key="2">
    <source>
        <dbReference type="Proteomes" id="UP000243459"/>
    </source>
</evidence>
<dbReference type="EMBL" id="CM007384">
    <property type="protein sequence ID" value="ONK72842.1"/>
    <property type="molecule type" value="Genomic_DNA"/>
</dbReference>
<dbReference type="Gramene" id="ONK72842">
    <property type="protein sequence ID" value="ONK72842"/>
    <property type="gene ID" value="A4U43_C04F23820"/>
</dbReference>